<gene>
    <name evidence="12" type="ORF">J2753_001975</name>
</gene>
<keyword evidence="6" id="KW-0067">ATP-binding</keyword>
<dbReference type="InterPro" id="IPR036412">
    <property type="entry name" value="HAD-like_sf"/>
</dbReference>
<dbReference type="InterPro" id="IPR018303">
    <property type="entry name" value="ATPase_P-typ_P_site"/>
</dbReference>
<dbReference type="InterPro" id="IPR036163">
    <property type="entry name" value="HMA_dom_sf"/>
</dbReference>
<dbReference type="NCBIfam" id="TIGR01494">
    <property type="entry name" value="ATPase_P-type"/>
    <property type="match status" value="2"/>
</dbReference>
<evidence type="ECO:0000256" key="1">
    <source>
        <dbReference type="ARBA" id="ARBA00004127"/>
    </source>
</evidence>
<reference evidence="12" key="1">
    <citation type="submission" date="2021-03" db="EMBL/GenBank/DDBJ databases">
        <title>Genomic Encyclopedia of Type Strains, Phase IV (KMG-IV): sequencing the most valuable type-strain genomes for metagenomic binning, comparative biology and taxonomic classification.</title>
        <authorList>
            <person name="Goeker M."/>
        </authorList>
    </citation>
    <scope>NUCLEOTIDE SEQUENCE</scope>
    <source>
        <strain evidence="12">DSM 26232</strain>
    </source>
</reference>
<dbReference type="SUPFAM" id="SSF81665">
    <property type="entry name" value="Calcium ATPase, transmembrane domain M"/>
    <property type="match status" value="1"/>
</dbReference>
<dbReference type="InterPro" id="IPR023298">
    <property type="entry name" value="ATPase_P-typ_TM_dom_sf"/>
</dbReference>
<dbReference type="Pfam" id="PF00702">
    <property type="entry name" value="Hydrolase"/>
    <property type="match status" value="1"/>
</dbReference>
<dbReference type="InterPro" id="IPR008250">
    <property type="entry name" value="ATPase_P-typ_transduc_dom_A_sf"/>
</dbReference>
<evidence type="ECO:0000256" key="9">
    <source>
        <dbReference type="ARBA" id="ARBA00023136"/>
    </source>
</evidence>
<keyword evidence="7" id="KW-1278">Translocase</keyword>
<dbReference type="Pfam" id="PF00403">
    <property type="entry name" value="HMA"/>
    <property type="match status" value="1"/>
</dbReference>
<evidence type="ECO:0000256" key="2">
    <source>
        <dbReference type="ARBA" id="ARBA00006024"/>
    </source>
</evidence>
<dbReference type="EMBL" id="JAGGLC010000004">
    <property type="protein sequence ID" value="MBP1987474.1"/>
    <property type="molecule type" value="Genomic_DNA"/>
</dbReference>
<keyword evidence="3 10" id="KW-0812">Transmembrane</keyword>
<evidence type="ECO:0000313" key="12">
    <source>
        <dbReference type="EMBL" id="MBP1987474.1"/>
    </source>
</evidence>
<dbReference type="GO" id="GO:0055070">
    <property type="term" value="P:copper ion homeostasis"/>
    <property type="evidence" value="ECO:0007669"/>
    <property type="project" value="TreeGrafter"/>
</dbReference>
<proteinExistence type="inferred from homology"/>
<evidence type="ECO:0000256" key="8">
    <source>
        <dbReference type="ARBA" id="ARBA00022989"/>
    </source>
</evidence>
<comment type="subcellular location">
    <subcellularLocation>
        <location evidence="1">Endomembrane system</location>
        <topology evidence="1">Multi-pass membrane protein</topology>
    </subcellularLocation>
</comment>
<comment type="caution">
    <text evidence="12">The sequence shown here is derived from an EMBL/GenBank/DDBJ whole genome shotgun (WGS) entry which is preliminary data.</text>
</comment>
<accession>A0A8T4H109</accession>
<dbReference type="Gene3D" id="3.40.50.1000">
    <property type="entry name" value="HAD superfamily/HAD-like"/>
    <property type="match status" value="1"/>
</dbReference>
<dbReference type="PANTHER" id="PTHR43520:SF8">
    <property type="entry name" value="P-TYPE CU(+) TRANSPORTER"/>
    <property type="match status" value="1"/>
</dbReference>
<evidence type="ECO:0000256" key="6">
    <source>
        <dbReference type="ARBA" id="ARBA00022840"/>
    </source>
</evidence>
<keyword evidence="8 10" id="KW-1133">Transmembrane helix</keyword>
<name>A0A8T4H109_9EURY</name>
<dbReference type="PROSITE" id="PS00154">
    <property type="entry name" value="ATPASE_E1_E2"/>
    <property type="match status" value="1"/>
</dbReference>
<feature type="transmembrane region" description="Helical" evidence="10">
    <location>
        <begin position="448"/>
        <end position="471"/>
    </location>
</feature>
<dbReference type="InterPro" id="IPR023299">
    <property type="entry name" value="ATPase_P-typ_cyto_dom_N"/>
</dbReference>
<dbReference type="Gene3D" id="3.30.70.100">
    <property type="match status" value="1"/>
</dbReference>
<evidence type="ECO:0000256" key="5">
    <source>
        <dbReference type="ARBA" id="ARBA00022741"/>
    </source>
</evidence>
<dbReference type="SFLD" id="SFLDG00002">
    <property type="entry name" value="C1.7:_P-type_atpase_like"/>
    <property type="match status" value="1"/>
</dbReference>
<dbReference type="Pfam" id="PF00122">
    <property type="entry name" value="E1-E2_ATPase"/>
    <property type="match status" value="1"/>
</dbReference>
<feature type="domain" description="HMA" evidence="11">
    <location>
        <begin position="73"/>
        <end position="139"/>
    </location>
</feature>
<evidence type="ECO:0000256" key="7">
    <source>
        <dbReference type="ARBA" id="ARBA00022967"/>
    </source>
</evidence>
<dbReference type="SUPFAM" id="SSF81660">
    <property type="entry name" value="Metal cation-transporting ATPase, ATP-binding domain N"/>
    <property type="match status" value="1"/>
</dbReference>
<evidence type="ECO:0000256" key="4">
    <source>
        <dbReference type="ARBA" id="ARBA00022723"/>
    </source>
</evidence>
<dbReference type="GO" id="GO:0016887">
    <property type="term" value="F:ATP hydrolysis activity"/>
    <property type="evidence" value="ECO:0007669"/>
    <property type="project" value="InterPro"/>
</dbReference>
<feature type="transmembrane region" description="Helical" evidence="10">
    <location>
        <begin position="197"/>
        <end position="217"/>
    </location>
</feature>
<dbReference type="InterPro" id="IPR001757">
    <property type="entry name" value="P_typ_ATPase"/>
</dbReference>
<dbReference type="SUPFAM" id="SSF56784">
    <property type="entry name" value="HAD-like"/>
    <property type="match status" value="1"/>
</dbReference>
<keyword evidence="9 10" id="KW-0472">Membrane</keyword>
<dbReference type="Gene3D" id="3.40.1110.10">
    <property type="entry name" value="Calcium-transporting ATPase, cytoplasmic domain N"/>
    <property type="match status" value="1"/>
</dbReference>
<feature type="transmembrane region" description="Helical" evidence="10">
    <location>
        <begin position="238"/>
        <end position="256"/>
    </location>
</feature>
<dbReference type="PROSITE" id="PS50846">
    <property type="entry name" value="HMA_2"/>
    <property type="match status" value="1"/>
</dbReference>
<evidence type="ECO:0000256" key="10">
    <source>
        <dbReference type="SAM" id="Phobius"/>
    </source>
</evidence>
<dbReference type="GO" id="GO:0005507">
    <property type="term" value="F:copper ion binding"/>
    <property type="evidence" value="ECO:0007669"/>
    <property type="project" value="TreeGrafter"/>
</dbReference>
<dbReference type="SFLD" id="SFLDF00027">
    <property type="entry name" value="p-type_atpase"/>
    <property type="match status" value="1"/>
</dbReference>
<dbReference type="InterPro" id="IPR027256">
    <property type="entry name" value="P-typ_ATPase_IB"/>
</dbReference>
<feature type="transmembrane region" description="Helical" evidence="10">
    <location>
        <begin position="774"/>
        <end position="806"/>
    </location>
</feature>
<dbReference type="InterPro" id="IPR044492">
    <property type="entry name" value="P_typ_ATPase_HD_dom"/>
</dbReference>
<dbReference type="PRINTS" id="PR00121">
    <property type="entry name" value="NAKATPASE"/>
</dbReference>
<keyword evidence="4" id="KW-0479">Metal-binding</keyword>
<dbReference type="SFLD" id="SFLDS00003">
    <property type="entry name" value="Haloacid_Dehalogenase"/>
    <property type="match status" value="1"/>
</dbReference>
<dbReference type="CDD" id="cd00371">
    <property type="entry name" value="HMA"/>
    <property type="match status" value="1"/>
</dbReference>
<feature type="transmembrane region" description="Helical" evidence="10">
    <location>
        <begin position="154"/>
        <end position="177"/>
    </location>
</feature>
<keyword evidence="13" id="KW-1185">Reference proteome</keyword>
<feature type="transmembrane region" description="Helical" evidence="10">
    <location>
        <begin position="414"/>
        <end position="436"/>
    </location>
</feature>
<evidence type="ECO:0000256" key="3">
    <source>
        <dbReference type="ARBA" id="ARBA00022692"/>
    </source>
</evidence>
<dbReference type="NCBIfam" id="TIGR01525">
    <property type="entry name" value="ATPase-IB_hvy"/>
    <property type="match status" value="1"/>
</dbReference>
<dbReference type="PANTHER" id="PTHR43520">
    <property type="entry name" value="ATP7, ISOFORM B"/>
    <property type="match status" value="1"/>
</dbReference>
<comment type="similarity">
    <text evidence="2">Belongs to the cation transport ATPase (P-type) (TC 3.A.3) family. Type IB subfamily.</text>
</comment>
<dbReference type="GO" id="GO:0012505">
    <property type="term" value="C:endomembrane system"/>
    <property type="evidence" value="ECO:0007669"/>
    <property type="project" value="UniProtKB-SubCell"/>
</dbReference>
<evidence type="ECO:0000313" key="13">
    <source>
        <dbReference type="Proteomes" id="UP000823736"/>
    </source>
</evidence>
<dbReference type="GO" id="GO:0005524">
    <property type="term" value="F:ATP binding"/>
    <property type="evidence" value="ECO:0007669"/>
    <property type="project" value="UniProtKB-KW"/>
</dbReference>
<dbReference type="Proteomes" id="UP000823736">
    <property type="component" value="Unassembled WGS sequence"/>
</dbReference>
<sequence length="818" mass="85385">MNVDEGDTEGSCALCGLSLSRGRIEGEDETFCCVGCRDVHDALGDVSDIDEDDVREAAESEDAVDDEPPEGYERSYFHVSGMHCTTCEAFLESLAAREEGVSGTQASYVTETVRVDHDPETIDETAVAESLTTAGYVAADREDHTAADRAEDSLLWRVAAGAMLGMSVMIPYIVYIYPVHFNLYPPWLAEMAREQLAGGSYFFVVLGLLTALILFGVGQPILRGALVSLRTRKPNMDLLVALAAVSAFSYSALAAALGRIDVYFDVTVAIIVVVTAGNYYESSIKHRAMGMLSELRRDQVSDATRYEPDDSTMTVDVAELEGGDRVLVRTGERVPVDGEVIDGDGTVDEAVVTGESLPVSKRAGDSVVGGSVLSSGSLVVRVGEGATSSVDRVTSLLWNLQSGNGGIQKLADKLAVIFVPTVVLLAAVAGVSYFLLGAGITQSVLVSLTVLLVSCPCALGLATPLAVAAGIRDAIERNIVVFDETVFERLRSVDTVVFDKTGTLTTGQLKLRTADAPDDLLAAAAALEARSSHPVADAIAGAFSDGANGSGTGGARTDGGTVASGGSDSTNVVTEFTNHANGVSGTVDGRSILVGHPDLFRERGWTLSEGLVERAEHARNAGDLPIVVGRDGTAMGTVVLGDQPRDGWKETVSALGDRGIEVVLLTGDEGEATTTFRDHPAIDRVFAGVPPEGKVETVRRLGAGRSIAMVGDGTNDGPALAATDLGVALGSGTAIAVDAADMAIVDDDLDSLQTVFDLSTAAGTRVKQNIGWAFLYNAVAIPLALSGMLNPLFAAVAMAASSLLVVTNSSRPLLDEET</sequence>
<dbReference type="SUPFAM" id="SSF81653">
    <property type="entry name" value="Calcium ATPase, transduction domain A"/>
    <property type="match status" value="1"/>
</dbReference>
<protein>
    <submittedName>
        <fullName evidence="12">Cu2+-exporting ATPase</fullName>
    </submittedName>
</protein>
<dbReference type="GO" id="GO:0016020">
    <property type="term" value="C:membrane"/>
    <property type="evidence" value="ECO:0007669"/>
    <property type="project" value="InterPro"/>
</dbReference>
<dbReference type="InterPro" id="IPR023214">
    <property type="entry name" value="HAD_sf"/>
</dbReference>
<feature type="transmembrane region" description="Helical" evidence="10">
    <location>
        <begin position="262"/>
        <end position="280"/>
    </location>
</feature>
<evidence type="ECO:0000259" key="11">
    <source>
        <dbReference type="PROSITE" id="PS50846"/>
    </source>
</evidence>
<dbReference type="GO" id="GO:0043682">
    <property type="term" value="F:P-type divalent copper transporter activity"/>
    <property type="evidence" value="ECO:0007669"/>
    <property type="project" value="TreeGrafter"/>
</dbReference>
<dbReference type="RefSeq" id="WP_209491743.1">
    <property type="nucleotide sequence ID" value="NZ_JAGGLC010000004.1"/>
</dbReference>
<keyword evidence="5" id="KW-0547">Nucleotide-binding</keyword>
<dbReference type="Gene3D" id="2.70.150.10">
    <property type="entry name" value="Calcium-transporting ATPase, cytoplasmic transduction domain A"/>
    <property type="match status" value="1"/>
</dbReference>
<dbReference type="PRINTS" id="PR00119">
    <property type="entry name" value="CATATPASE"/>
</dbReference>
<dbReference type="InterPro" id="IPR006121">
    <property type="entry name" value="HMA_dom"/>
</dbReference>
<organism evidence="12 13">
    <name type="scientific">Halolamina salifodinae</name>
    <dbReference type="NCBI Taxonomy" id="1202767"/>
    <lineage>
        <taxon>Archaea</taxon>
        <taxon>Methanobacteriati</taxon>
        <taxon>Methanobacteriota</taxon>
        <taxon>Stenosarchaea group</taxon>
        <taxon>Halobacteria</taxon>
        <taxon>Halobacteriales</taxon>
        <taxon>Haloferacaceae</taxon>
    </lineage>
</organism>
<dbReference type="AlphaFoldDB" id="A0A8T4H109"/>
<dbReference type="InterPro" id="IPR059000">
    <property type="entry name" value="ATPase_P-type_domA"/>
</dbReference>
<dbReference type="OrthoDB" id="8588at2157"/>
<dbReference type="SUPFAM" id="SSF55008">
    <property type="entry name" value="HMA, heavy metal-associated domain"/>
    <property type="match status" value="1"/>
</dbReference>